<evidence type="ECO:0000256" key="1">
    <source>
        <dbReference type="SAM" id="Phobius"/>
    </source>
</evidence>
<accession>A0A1G5DNX1</accession>
<feature type="transmembrane region" description="Helical" evidence="1">
    <location>
        <begin position="79"/>
        <end position="99"/>
    </location>
</feature>
<feature type="domain" description="EAL" evidence="2">
    <location>
        <begin position="310"/>
        <end position="560"/>
    </location>
</feature>
<gene>
    <name evidence="4" type="ORF">SAMN05660710_00884</name>
</gene>
<feature type="domain" description="GGDEF" evidence="3">
    <location>
        <begin position="167"/>
        <end position="301"/>
    </location>
</feature>
<dbReference type="InterPro" id="IPR029787">
    <property type="entry name" value="Nucleotide_cyclase"/>
</dbReference>
<dbReference type="Pfam" id="PF00990">
    <property type="entry name" value="GGDEF"/>
    <property type="match status" value="1"/>
</dbReference>
<dbReference type="CDD" id="cd01949">
    <property type="entry name" value="GGDEF"/>
    <property type="match status" value="1"/>
</dbReference>
<dbReference type="InterPro" id="IPR000160">
    <property type="entry name" value="GGDEF_dom"/>
</dbReference>
<keyword evidence="5" id="KW-1185">Reference proteome</keyword>
<name>A0A1G5DNX1_9RHOB</name>
<dbReference type="PANTHER" id="PTHR44757">
    <property type="entry name" value="DIGUANYLATE CYCLASE DGCP"/>
    <property type="match status" value="1"/>
</dbReference>
<dbReference type="InterPro" id="IPR043128">
    <property type="entry name" value="Rev_trsase/Diguanyl_cyclase"/>
</dbReference>
<dbReference type="SMART" id="SM00052">
    <property type="entry name" value="EAL"/>
    <property type="match status" value="1"/>
</dbReference>
<dbReference type="EMBL" id="FMVT01000002">
    <property type="protein sequence ID" value="SCY16365.1"/>
    <property type="molecule type" value="Genomic_DNA"/>
</dbReference>
<sequence>MHDFFNDAPERWTVVDELNAVVVDIEQNLTEGSREGLFVDFGRLNRLVGPITRLSSQAVQYSWREVEATLEELESLHQIFTVVIVSLILGWCGLLYILLRRNILLANSQRQTKLLNEDLVATGVTLQQTNEDLQYAANHDLLTGLPNRGMLWRCLEAKLREMRSEKDVIGLLLIDLDDFKSVNDTLGHDTGDALLKQVSDRLRNLKPQPHMFCRLGGDEFASVLLGSTPEDAVQHGELIAATISEPYHILRRQIRIGCSVGVVTTSADLDALDLQTLFKRADMALYCAKASRDDRVCVFEDAMEVDFNDRKSLEHDLLHAIREGTIDVHYQMQFDVHSLELRGMEALARWNHPKHGYIPPIKFITIAEEIGAIFDLGGLILRKACEQAAKWDVPAKIAVNVSPLQLQTLEFLDLVVEVLRDTGLPATRLEIEVTETALADGQDALLRVLTELRSLGVSVAIDDFGTGYSSLARLRTVPFDTIKLDRSFLTDITVDPKASEFLKIVSDLGSLLRKEVIIEGIETIEEHNVVRGLHCDVAQGFLFARPVPENQLSGLRMFPSQLVRTI</sequence>
<keyword evidence="1" id="KW-0812">Transmembrane</keyword>
<dbReference type="PANTHER" id="PTHR44757:SF2">
    <property type="entry name" value="BIOFILM ARCHITECTURE MAINTENANCE PROTEIN MBAA"/>
    <property type="match status" value="1"/>
</dbReference>
<dbReference type="Pfam" id="PF00563">
    <property type="entry name" value="EAL"/>
    <property type="match status" value="1"/>
</dbReference>
<dbReference type="SUPFAM" id="SSF141868">
    <property type="entry name" value="EAL domain-like"/>
    <property type="match status" value="1"/>
</dbReference>
<dbReference type="CDD" id="cd01948">
    <property type="entry name" value="EAL"/>
    <property type="match status" value="1"/>
</dbReference>
<evidence type="ECO:0000259" key="3">
    <source>
        <dbReference type="PROSITE" id="PS50887"/>
    </source>
</evidence>
<dbReference type="NCBIfam" id="TIGR00254">
    <property type="entry name" value="GGDEF"/>
    <property type="match status" value="1"/>
</dbReference>
<protein>
    <submittedName>
        <fullName evidence="4">Diguanylate cyclase (GGDEF) domain-containing protein</fullName>
    </submittedName>
</protein>
<evidence type="ECO:0000259" key="2">
    <source>
        <dbReference type="PROSITE" id="PS50883"/>
    </source>
</evidence>
<evidence type="ECO:0000313" key="5">
    <source>
        <dbReference type="Proteomes" id="UP000199502"/>
    </source>
</evidence>
<evidence type="ECO:0000313" key="4">
    <source>
        <dbReference type="EMBL" id="SCY16365.1"/>
    </source>
</evidence>
<dbReference type="SMART" id="SM00267">
    <property type="entry name" value="GGDEF"/>
    <property type="match status" value="1"/>
</dbReference>
<dbReference type="InterPro" id="IPR001633">
    <property type="entry name" value="EAL_dom"/>
</dbReference>
<dbReference type="PROSITE" id="PS50883">
    <property type="entry name" value="EAL"/>
    <property type="match status" value="1"/>
</dbReference>
<dbReference type="Gene3D" id="3.30.70.270">
    <property type="match status" value="1"/>
</dbReference>
<dbReference type="InterPro" id="IPR052155">
    <property type="entry name" value="Biofilm_reg_signaling"/>
</dbReference>
<dbReference type="STRING" id="336292.SAMN05660710_00884"/>
<dbReference type="InterPro" id="IPR035919">
    <property type="entry name" value="EAL_sf"/>
</dbReference>
<dbReference type="PROSITE" id="PS50887">
    <property type="entry name" value="GGDEF"/>
    <property type="match status" value="1"/>
</dbReference>
<dbReference type="SUPFAM" id="SSF55073">
    <property type="entry name" value="Nucleotide cyclase"/>
    <property type="match status" value="1"/>
</dbReference>
<organism evidence="4 5">
    <name type="scientific">Paracoccus tibetensis</name>
    <dbReference type="NCBI Taxonomy" id="336292"/>
    <lineage>
        <taxon>Bacteria</taxon>
        <taxon>Pseudomonadati</taxon>
        <taxon>Pseudomonadota</taxon>
        <taxon>Alphaproteobacteria</taxon>
        <taxon>Rhodobacterales</taxon>
        <taxon>Paracoccaceae</taxon>
        <taxon>Paracoccus</taxon>
    </lineage>
</organism>
<proteinExistence type="predicted"/>
<reference evidence="4 5" key="1">
    <citation type="submission" date="2016-10" db="EMBL/GenBank/DDBJ databases">
        <authorList>
            <person name="de Groot N.N."/>
        </authorList>
    </citation>
    <scope>NUCLEOTIDE SEQUENCE [LARGE SCALE GENOMIC DNA]</scope>
    <source>
        <strain evidence="4 5">CGMCC 1.8925</strain>
    </source>
</reference>
<dbReference type="Gene3D" id="3.20.20.450">
    <property type="entry name" value="EAL domain"/>
    <property type="match status" value="1"/>
</dbReference>
<dbReference type="AlphaFoldDB" id="A0A1G5DNX1"/>
<keyword evidence="1" id="KW-1133">Transmembrane helix</keyword>
<keyword evidence="1" id="KW-0472">Membrane</keyword>
<dbReference type="Proteomes" id="UP000199502">
    <property type="component" value="Unassembled WGS sequence"/>
</dbReference>